<dbReference type="Proteomes" id="UP000178129">
    <property type="component" value="Unassembled WGS sequence"/>
</dbReference>
<evidence type="ECO:0000259" key="6">
    <source>
        <dbReference type="PROSITE" id="PS50405"/>
    </source>
</evidence>
<dbReference type="Gene3D" id="3.40.30.10">
    <property type="entry name" value="Glutaredoxin"/>
    <property type="match status" value="1"/>
</dbReference>
<evidence type="ECO:0000256" key="4">
    <source>
        <dbReference type="ARBA" id="ARBA00047960"/>
    </source>
</evidence>
<dbReference type="FunFam" id="3.40.30.10:FF:000016">
    <property type="entry name" value="Glutathione S-transferase F2"/>
    <property type="match status" value="1"/>
</dbReference>
<dbReference type="SUPFAM" id="SSF47616">
    <property type="entry name" value="GST C-terminal domain-like"/>
    <property type="match status" value="1"/>
</dbReference>
<evidence type="ECO:0000256" key="1">
    <source>
        <dbReference type="ARBA" id="ARBA00010128"/>
    </source>
</evidence>
<comment type="catalytic activity">
    <reaction evidence="4">
        <text>RX + glutathione = an S-substituted glutathione + a halide anion + H(+)</text>
        <dbReference type="Rhea" id="RHEA:16437"/>
        <dbReference type="ChEBI" id="CHEBI:15378"/>
        <dbReference type="ChEBI" id="CHEBI:16042"/>
        <dbReference type="ChEBI" id="CHEBI:17792"/>
        <dbReference type="ChEBI" id="CHEBI:57925"/>
        <dbReference type="ChEBI" id="CHEBI:90779"/>
        <dbReference type="EC" id="2.5.1.18"/>
    </reaction>
</comment>
<dbReference type="GO" id="GO:0004364">
    <property type="term" value="F:glutathione transferase activity"/>
    <property type="evidence" value="ECO:0007669"/>
    <property type="project" value="UniProtKB-EC"/>
</dbReference>
<dbReference type="SUPFAM" id="SSF52833">
    <property type="entry name" value="Thioredoxin-like"/>
    <property type="match status" value="1"/>
</dbReference>
<dbReference type="SFLD" id="SFLDG01154">
    <property type="entry name" value="Main.5:_Phi-like"/>
    <property type="match status" value="1"/>
</dbReference>
<comment type="similarity">
    <text evidence="1">Belongs to the GST superfamily. Phi family.</text>
</comment>
<name>A0A1E1K838_9HELO</name>
<dbReference type="Gene3D" id="1.20.1050.10">
    <property type="match status" value="1"/>
</dbReference>
<dbReference type="PROSITE" id="PS50404">
    <property type="entry name" value="GST_NTER"/>
    <property type="match status" value="1"/>
</dbReference>
<sequence>MTLTIHGSPYSTCCQRIFTVLAEKGVEANTRTLDFATGEHKHPDFLKLQPFGKVPVLEDDEFFIYESRAITKYIAKKYAGQGTKLMPEEGDFKAYGLFEQACSVEQSYFDGPASGICWEKVFKPMKGLGNTDEELVNKHVAALDAAFAVYDVILGRQAYLAGDELTLADLSHLPYGKMVKDQGFEGIWTKYPNVDKWFAALEKRESWVKATGGK</sequence>
<dbReference type="InterPro" id="IPR004046">
    <property type="entry name" value="GST_C"/>
</dbReference>
<proteinExistence type="inferred from homology"/>
<accession>A0A1E1K838</accession>
<dbReference type="SFLD" id="SFLDG00358">
    <property type="entry name" value="Main_(cytGST)"/>
    <property type="match status" value="1"/>
</dbReference>
<dbReference type="PANTHER" id="PTHR43900">
    <property type="entry name" value="GLUTATHIONE S-TRANSFERASE RHO"/>
    <property type="match status" value="1"/>
</dbReference>
<reference evidence="8" key="1">
    <citation type="submission" date="2016-03" db="EMBL/GenBank/DDBJ databases">
        <authorList>
            <person name="Ploux O."/>
        </authorList>
    </citation>
    <scope>NUCLEOTIDE SEQUENCE [LARGE SCALE GENOMIC DNA]</scope>
    <source>
        <strain evidence="8">UK7</strain>
    </source>
</reference>
<dbReference type="InterPro" id="IPR036249">
    <property type="entry name" value="Thioredoxin-like_sf"/>
</dbReference>
<dbReference type="EC" id="2.5.1.18" evidence="2"/>
<evidence type="ECO:0000256" key="3">
    <source>
        <dbReference type="ARBA" id="ARBA00022679"/>
    </source>
</evidence>
<evidence type="ECO:0000259" key="5">
    <source>
        <dbReference type="PROSITE" id="PS50404"/>
    </source>
</evidence>
<dbReference type="GO" id="GO:0009636">
    <property type="term" value="P:response to toxic substance"/>
    <property type="evidence" value="ECO:0007669"/>
    <property type="project" value="UniProtKB-ARBA"/>
</dbReference>
<dbReference type="AlphaFoldDB" id="A0A1E1K838"/>
<feature type="domain" description="GST C-terminal" evidence="6">
    <location>
        <begin position="91"/>
        <end position="214"/>
    </location>
</feature>
<dbReference type="STRING" id="914237.A0A1E1K838"/>
<evidence type="ECO:0000256" key="2">
    <source>
        <dbReference type="ARBA" id="ARBA00012452"/>
    </source>
</evidence>
<dbReference type="InterPro" id="IPR040079">
    <property type="entry name" value="Glutathione_S-Trfase"/>
</dbReference>
<dbReference type="GO" id="GO:0005737">
    <property type="term" value="C:cytoplasm"/>
    <property type="evidence" value="ECO:0007669"/>
    <property type="project" value="TreeGrafter"/>
</dbReference>
<dbReference type="InterPro" id="IPR004045">
    <property type="entry name" value="Glutathione_S-Trfase_N"/>
</dbReference>
<dbReference type="InterPro" id="IPR010987">
    <property type="entry name" value="Glutathione-S-Trfase_C-like"/>
</dbReference>
<keyword evidence="8" id="KW-1185">Reference proteome</keyword>
<dbReference type="FunFam" id="1.20.1050.10:FF:000004">
    <property type="entry name" value="Glutathione S-transferase F2"/>
    <property type="match status" value="1"/>
</dbReference>
<dbReference type="PROSITE" id="PS50405">
    <property type="entry name" value="GST_CTER"/>
    <property type="match status" value="1"/>
</dbReference>
<gene>
    <name evidence="7" type="ORF">RCO7_10353</name>
</gene>
<dbReference type="PANTHER" id="PTHR43900:SF3">
    <property type="entry name" value="GLUTATHIONE S-TRANSFERASE RHO"/>
    <property type="match status" value="1"/>
</dbReference>
<evidence type="ECO:0000313" key="8">
    <source>
        <dbReference type="Proteomes" id="UP000178129"/>
    </source>
</evidence>
<dbReference type="SFLD" id="SFLDS00019">
    <property type="entry name" value="Glutathione_Transferase_(cytos"/>
    <property type="match status" value="1"/>
</dbReference>
<dbReference type="Pfam" id="PF02798">
    <property type="entry name" value="GST_N"/>
    <property type="match status" value="1"/>
</dbReference>
<comment type="caution">
    <text evidence="7">The sequence shown here is derived from an EMBL/GenBank/DDBJ whole genome shotgun (WGS) entry which is preliminary data.</text>
</comment>
<evidence type="ECO:0000313" key="7">
    <source>
        <dbReference type="EMBL" id="CZS94247.1"/>
    </source>
</evidence>
<dbReference type="Pfam" id="PF00043">
    <property type="entry name" value="GST_C"/>
    <property type="match status" value="1"/>
</dbReference>
<dbReference type="InterPro" id="IPR036282">
    <property type="entry name" value="Glutathione-S-Trfase_C_sf"/>
</dbReference>
<keyword evidence="3" id="KW-0808">Transferase</keyword>
<organism evidence="7 8">
    <name type="scientific">Rhynchosporium graminicola</name>
    <dbReference type="NCBI Taxonomy" id="2792576"/>
    <lineage>
        <taxon>Eukaryota</taxon>
        <taxon>Fungi</taxon>
        <taxon>Dikarya</taxon>
        <taxon>Ascomycota</taxon>
        <taxon>Pezizomycotina</taxon>
        <taxon>Leotiomycetes</taxon>
        <taxon>Helotiales</taxon>
        <taxon>Ploettnerulaceae</taxon>
        <taxon>Rhynchosporium</taxon>
    </lineage>
</organism>
<dbReference type="GO" id="GO:0006749">
    <property type="term" value="P:glutathione metabolic process"/>
    <property type="evidence" value="ECO:0007669"/>
    <property type="project" value="TreeGrafter"/>
</dbReference>
<dbReference type="InParanoid" id="A0A1E1K838"/>
<feature type="domain" description="GST N-terminal" evidence="5">
    <location>
        <begin position="1"/>
        <end position="82"/>
    </location>
</feature>
<protein>
    <recommendedName>
        <fullName evidence="2">glutathione transferase</fullName>
        <ecNumber evidence="2">2.5.1.18</ecNumber>
    </recommendedName>
</protein>
<dbReference type="GO" id="GO:0043295">
    <property type="term" value="F:glutathione binding"/>
    <property type="evidence" value="ECO:0007669"/>
    <property type="project" value="TreeGrafter"/>
</dbReference>
<dbReference type="EMBL" id="FJUW01000008">
    <property type="protein sequence ID" value="CZS94247.1"/>
    <property type="molecule type" value="Genomic_DNA"/>
</dbReference>